<dbReference type="PROSITE" id="PS00893">
    <property type="entry name" value="NUDIX_BOX"/>
    <property type="match status" value="1"/>
</dbReference>
<dbReference type="PANTHER" id="PTHR43046:SF14">
    <property type="entry name" value="MUTT_NUDIX FAMILY PROTEIN"/>
    <property type="match status" value="1"/>
</dbReference>
<protein>
    <submittedName>
        <fullName evidence="4">NUDIX hydrolase</fullName>
    </submittedName>
</protein>
<dbReference type="Pfam" id="PF00293">
    <property type="entry name" value="NUDIX"/>
    <property type="match status" value="1"/>
</dbReference>
<dbReference type="RefSeq" id="WP_156807074.1">
    <property type="nucleotide sequence ID" value="NZ_JBHSOJ010000026.1"/>
</dbReference>
<keyword evidence="5" id="KW-1185">Reference proteome</keyword>
<dbReference type="PANTHER" id="PTHR43046">
    <property type="entry name" value="GDP-MANNOSE MANNOSYL HYDROLASE"/>
    <property type="match status" value="1"/>
</dbReference>
<keyword evidence="2 4" id="KW-0378">Hydrolase</keyword>
<dbReference type="PROSITE" id="PS51462">
    <property type="entry name" value="NUDIX"/>
    <property type="match status" value="1"/>
</dbReference>
<dbReference type="SUPFAM" id="SSF55811">
    <property type="entry name" value="Nudix"/>
    <property type="match status" value="1"/>
</dbReference>
<dbReference type="InterPro" id="IPR015797">
    <property type="entry name" value="NUDIX_hydrolase-like_dom_sf"/>
</dbReference>
<accession>A0ABW0UIM9</accession>
<dbReference type="InterPro" id="IPR020084">
    <property type="entry name" value="NUDIX_hydrolase_CS"/>
</dbReference>
<dbReference type="Gene3D" id="3.90.79.10">
    <property type="entry name" value="Nucleoside Triphosphate Pyrophosphohydrolase"/>
    <property type="match status" value="1"/>
</dbReference>
<comment type="cofactor">
    <cofactor evidence="1">
        <name>Mg(2+)</name>
        <dbReference type="ChEBI" id="CHEBI:18420"/>
    </cofactor>
</comment>
<evidence type="ECO:0000259" key="3">
    <source>
        <dbReference type="PROSITE" id="PS51462"/>
    </source>
</evidence>
<comment type="caution">
    <text evidence="4">The sequence shown here is derived from an EMBL/GenBank/DDBJ whole genome shotgun (WGS) entry which is preliminary data.</text>
</comment>
<evidence type="ECO:0000256" key="2">
    <source>
        <dbReference type="ARBA" id="ARBA00022801"/>
    </source>
</evidence>
<dbReference type="GO" id="GO:0016787">
    <property type="term" value="F:hydrolase activity"/>
    <property type="evidence" value="ECO:0007669"/>
    <property type="project" value="UniProtKB-KW"/>
</dbReference>
<dbReference type="InterPro" id="IPR000086">
    <property type="entry name" value="NUDIX_hydrolase_dom"/>
</dbReference>
<dbReference type="Proteomes" id="UP001596110">
    <property type="component" value="Unassembled WGS sequence"/>
</dbReference>
<reference evidence="5" key="1">
    <citation type="journal article" date="2019" name="Int. J. Syst. Evol. Microbiol.">
        <title>The Global Catalogue of Microorganisms (GCM) 10K type strain sequencing project: providing services to taxonomists for standard genome sequencing and annotation.</title>
        <authorList>
            <consortium name="The Broad Institute Genomics Platform"/>
            <consortium name="The Broad Institute Genome Sequencing Center for Infectious Disease"/>
            <person name="Wu L."/>
            <person name="Ma J."/>
        </authorList>
    </citation>
    <scope>NUCLEOTIDE SEQUENCE [LARGE SCALE GENOMIC DNA]</scope>
    <source>
        <strain evidence="5">DT43</strain>
    </source>
</reference>
<evidence type="ECO:0000313" key="4">
    <source>
        <dbReference type="EMBL" id="MFC5631771.1"/>
    </source>
</evidence>
<evidence type="ECO:0000313" key="5">
    <source>
        <dbReference type="Proteomes" id="UP001596110"/>
    </source>
</evidence>
<sequence>MDLSFKTVGGRFNYRVAAVICRDGRLLTIQEPNSPYSYLPGGRVAIKETAEEAILREVFEETGLQAELIRPLWLNQAFFTEDQTKESFHEICLYFLVELLVADTEDFLVMEHGRVNQFKWLAFEELQETYFYPEFLKNEIFQLPNHLTLRVEREKD</sequence>
<name>A0ABW0UIM9_9STRE</name>
<proteinExistence type="predicted"/>
<dbReference type="EMBL" id="JBHSOJ010000026">
    <property type="protein sequence ID" value="MFC5631771.1"/>
    <property type="molecule type" value="Genomic_DNA"/>
</dbReference>
<organism evidence="4 5">
    <name type="scientific">Streptococcus caledonicus</name>
    <dbReference type="NCBI Taxonomy" id="2614158"/>
    <lineage>
        <taxon>Bacteria</taxon>
        <taxon>Bacillati</taxon>
        <taxon>Bacillota</taxon>
        <taxon>Bacilli</taxon>
        <taxon>Lactobacillales</taxon>
        <taxon>Streptococcaceae</taxon>
        <taxon>Streptococcus</taxon>
    </lineage>
</organism>
<dbReference type="CDD" id="cd04688">
    <property type="entry name" value="NUDIX_Hydrolase"/>
    <property type="match status" value="1"/>
</dbReference>
<feature type="domain" description="Nudix hydrolase" evidence="3">
    <location>
        <begin position="11"/>
        <end position="143"/>
    </location>
</feature>
<gene>
    <name evidence="4" type="ORF">ACFPQ3_09420</name>
</gene>
<evidence type="ECO:0000256" key="1">
    <source>
        <dbReference type="ARBA" id="ARBA00001946"/>
    </source>
</evidence>